<feature type="binding site" evidence="20">
    <location>
        <position position="104"/>
    </location>
    <ligand>
        <name>Mg(2+)</name>
        <dbReference type="ChEBI" id="CHEBI:18420"/>
    </ligand>
</feature>
<keyword evidence="16 20" id="KW-0961">Cell wall biogenesis/degradation</keyword>
<comment type="catalytic activity">
    <reaction evidence="17 20">
        <text>alpha-D-glucosamine 1-phosphate + acetyl-CoA = N-acetyl-alpha-D-glucosamine 1-phosphate + CoA + H(+)</text>
        <dbReference type="Rhea" id="RHEA:13725"/>
        <dbReference type="ChEBI" id="CHEBI:15378"/>
        <dbReference type="ChEBI" id="CHEBI:57287"/>
        <dbReference type="ChEBI" id="CHEBI:57288"/>
        <dbReference type="ChEBI" id="CHEBI:57776"/>
        <dbReference type="ChEBI" id="CHEBI:58516"/>
        <dbReference type="EC" id="2.3.1.157"/>
    </reaction>
</comment>
<keyword evidence="7 20" id="KW-0808">Transferase</keyword>
<dbReference type="GO" id="GO:0000287">
    <property type="term" value="F:magnesium ion binding"/>
    <property type="evidence" value="ECO:0007669"/>
    <property type="project" value="UniProtKB-UniRule"/>
</dbReference>
<evidence type="ECO:0000256" key="17">
    <source>
        <dbReference type="ARBA" id="ARBA00048247"/>
    </source>
</evidence>
<evidence type="ECO:0000256" key="19">
    <source>
        <dbReference type="ARBA" id="ARBA00049628"/>
    </source>
</evidence>
<comment type="similarity">
    <text evidence="5 20">In the N-terminal section; belongs to the N-acetylglucosamine-1-phosphate uridyltransferase family.</text>
</comment>
<dbReference type="CDD" id="cd02540">
    <property type="entry name" value="GT2_GlmU_N_bac"/>
    <property type="match status" value="1"/>
</dbReference>
<dbReference type="PANTHER" id="PTHR43584">
    <property type="entry name" value="NUCLEOTIDYL TRANSFERASE"/>
    <property type="match status" value="1"/>
</dbReference>
<evidence type="ECO:0000256" key="16">
    <source>
        <dbReference type="ARBA" id="ARBA00023316"/>
    </source>
</evidence>
<evidence type="ECO:0000256" key="11">
    <source>
        <dbReference type="ARBA" id="ARBA00022842"/>
    </source>
</evidence>
<feature type="region of interest" description="N-acetyltransferase" evidence="20">
    <location>
        <begin position="253"/>
        <end position="452"/>
    </location>
</feature>
<feature type="binding site" evidence="20">
    <location>
        <position position="171"/>
    </location>
    <ligand>
        <name>UDP-N-acetyl-alpha-D-glucosamine</name>
        <dbReference type="ChEBI" id="CHEBI:57705"/>
    </ligand>
</feature>
<dbReference type="GO" id="GO:0000902">
    <property type="term" value="P:cell morphogenesis"/>
    <property type="evidence" value="ECO:0007669"/>
    <property type="project" value="UniProtKB-UniRule"/>
</dbReference>
<dbReference type="STRING" id="574087.Acear_0087"/>
<evidence type="ECO:0000313" key="23">
    <source>
        <dbReference type="Proteomes" id="UP000001661"/>
    </source>
</evidence>
<dbReference type="PANTHER" id="PTHR43584:SF3">
    <property type="entry name" value="BIFUNCTIONAL PROTEIN GLMU"/>
    <property type="match status" value="1"/>
</dbReference>
<feature type="binding site" evidence="20">
    <location>
        <position position="406"/>
    </location>
    <ligand>
        <name>acetyl-CoA</name>
        <dbReference type="ChEBI" id="CHEBI:57288"/>
    </ligand>
</feature>
<evidence type="ECO:0000256" key="4">
    <source>
        <dbReference type="ARBA" id="ARBA00007707"/>
    </source>
</evidence>
<dbReference type="Pfam" id="PF00483">
    <property type="entry name" value="NTP_transferase"/>
    <property type="match status" value="1"/>
</dbReference>
<dbReference type="Pfam" id="PF00132">
    <property type="entry name" value="Hexapep"/>
    <property type="match status" value="2"/>
</dbReference>
<reference evidence="22 23" key="1">
    <citation type="journal article" date="2010" name="Stand. Genomic Sci.">
        <title>Complete genome sequence of Acetohalobium arabaticum type strain (Z-7288).</title>
        <authorList>
            <person name="Sikorski J."/>
            <person name="Lapidus A."/>
            <person name="Chertkov O."/>
            <person name="Lucas S."/>
            <person name="Copeland A."/>
            <person name="Glavina Del Rio T."/>
            <person name="Nolan M."/>
            <person name="Tice H."/>
            <person name="Cheng J.F."/>
            <person name="Han C."/>
            <person name="Brambilla E."/>
            <person name="Pitluck S."/>
            <person name="Liolios K."/>
            <person name="Ivanova N."/>
            <person name="Mavromatis K."/>
            <person name="Mikhailova N."/>
            <person name="Pati A."/>
            <person name="Bruce D."/>
            <person name="Detter C."/>
            <person name="Tapia R."/>
            <person name="Goodwin L."/>
            <person name="Chen A."/>
            <person name="Palaniappan K."/>
            <person name="Land M."/>
            <person name="Hauser L."/>
            <person name="Chang Y.J."/>
            <person name="Jeffries C.D."/>
            <person name="Rohde M."/>
            <person name="Goker M."/>
            <person name="Spring S."/>
            <person name="Woyke T."/>
            <person name="Bristow J."/>
            <person name="Eisen J.A."/>
            <person name="Markowitz V."/>
            <person name="Hugenholtz P."/>
            <person name="Kyrpides N.C."/>
            <person name="Klenk H.P."/>
        </authorList>
    </citation>
    <scope>NUCLEOTIDE SEQUENCE [LARGE SCALE GENOMIC DNA]</scope>
    <source>
        <strain evidence="23">ATCC 49924 / DSM 5501 / Z-7288</strain>
    </source>
</reference>
<dbReference type="InterPro" id="IPR001451">
    <property type="entry name" value="Hexapep"/>
</dbReference>
<feature type="binding site" evidence="20">
    <location>
        <position position="156"/>
    </location>
    <ligand>
        <name>UDP-N-acetyl-alpha-D-glucosamine</name>
        <dbReference type="ChEBI" id="CHEBI:57705"/>
    </ligand>
</feature>
<feature type="binding site" evidence="20">
    <location>
        <begin position="79"/>
        <end position="80"/>
    </location>
    <ligand>
        <name>UDP-N-acetyl-alpha-D-glucosamine</name>
        <dbReference type="ChEBI" id="CHEBI:57705"/>
    </ligand>
</feature>
<comment type="function">
    <text evidence="19 20">Catalyzes the last two sequential reactions in the de novo biosynthetic pathway for UDP-N-acetylglucosamine (UDP-GlcNAc). The C-terminal domain catalyzes the transfer of acetyl group from acetyl coenzyme A to glucosamine-1-phosphate (GlcN-1-P) to produce N-acetylglucosamine-1-phosphate (GlcNAc-1-P), which is converted into UDP-GlcNAc by the transfer of uridine 5-monophosphate (from uridine 5-triphosphate), a reaction catalyzed by the N-terminal domain.</text>
</comment>
<keyword evidence="12 20" id="KW-0133">Cell shape</keyword>
<dbReference type="SUPFAM" id="SSF51161">
    <property type="entry name" value="Trimeric LpxA-like enzymes"/>
    <property type="match status" value="1"/>
</dbReference>
<name>D9QSV0_ACEAZ</name>
<evidence type="ECO:0000256" key="14">
    <source>
        <dbReference type="ARBA" id="ARBA00023268"/>
    </source>
</evidence>
<evidence type="ECO:0000256" key="18">
    <source>
        <dbReference type="ARBA" id="ARBA00048493"/>
    </source>
</evidence>
<comment type="caution">
    <text evidence="20">Lacks conserved residue(s) required for the propagation of feature annotation.</text>
</comment>
<feature type="binding site" evidence="20">
    <location>
        <position position="23"/>
    </location>
    <ligand>
        <name>UDP-N-acetyl-alpha-D-glucosamine</name>
        <dbReference type="ChEBI" id="CHEBI:57705"/>
    </ligand>
</feature>
<feature type="binding site" evidence="20">
    <location>
        <position position="378"/>
    </location>
    <ligand>
        <name>UDP-N-acetyl-alpha-D-glucosamine</name>
        <dbReference type="ChEBI" id="CHEBI:57705"/>
    </ligand>
</feature>
<dbReference type="OrthoDB" id="9775031at2"/>
<comment type="pathway">
    <text evidence="20">Bacterial outer membrane biogenesis; LPS lipid A biosynthesis.</text>
</comment>
<proteinExistence type="inferred from homology"/>
<keyword evidence="8 20" id="KW-0548">Nucleotidyltransferase</keyword>
<evidence type="ECO:0000256" key="3">
    <source>
        <dbReference type="ARBA" id="ARBA00005208"/>
    </source>
</evidence>
<dbReference type="SUPFAM" id="SSF53448">
    <property type="entry name" value="Nucleotide-diphospho-sugar transferases"/>
    <property type="match status" value="1"/>
</dbReference>
<comment type="subcellular location">
    <subcellularLocation>
        <location evidence="1 20">Cytoplasm</location>
    </subcellularLocation>
</comment>
<evidence type="ECO:0000256" key="1">
    <source>
        <dbReference type="ARBA" id="ARBA00004496"/>
    </source>
</evidence>
<dbReference type="InterPro" id="IPR038009">
    <property type="entry name" value="GlmU_C_LbH"/>
</dbReference>
<protein>
    <recommendedName>
        <fullName evidence="20">Bifunctional protein GlmU</fullName>
    </recommendedName>
    <domain>
        <recommendedName>
            <fullName evidence="20">UDP-N-acetylglucosamine pyrophosphorylase</fullName>
            <ecNumber evidence="20">2.7.7.23</ecNumber>
        </recommendedName>
        <alternativeName>
            <fullName evidence="20">N-acetylglucosamine-1-phosphate uridyltransferase</fullName>
        </alternativeName>
    </domain>
    <domain>
        <recommendedName>
            <fullName evidence="20">Glucosamine-1-phosphate N-acetyltransferase</fullName>
            <ecNumber evidence="20">2.3.1.157</ecNumber>
        </recommendedName>
    </domain>
</protein>
<evidence type="ECO:0000256" key="15">
    <source>
        <dbReference type="ARBA" id="ARBA00023315"/>
    </source>
</evidence>
<dbReference type="HAMAP" id="MF_01631">
    <property type="entry name" value="GlmU"/>
    <property type="match status" value="1"/>
</dbReference>
<feature type="binding site" evidence="20">
    <location>
        <begin position="387"/>
        <end position="388"/>
    </location>
    <ligand>
        <name>acetyl-CoA</name>
        <dbReference type="ChEBI" id="CHEBI:57288"/>
    </ligand>
</feature>
<gene>
    <name evidence="20" type="primary">glmU</name>
    <name evidence="22" type="ordered locus">Acear_0087</name>
</gene>
<keyword evidence="11 20" id="KW-0460">Magnesium</keyword>
<evidence type="ECO:0000256" key="2">
    <source>
        <dbReference type="ARBA" id="ARBA00005166"/>
    </source>
</evidence>
<comment type="catalytic activity">
    <reaction evidence="18 20">
        <text>N-acetyl-alpha-D-glucosamine 1-phosphate + UTP + H(+) = UDP-N-acetyl-alpha-D-glucosamine + diphosphate</text>
        <dbReference type="Rhea" id="RHEA:13509"/>
        <dbReference type="ChEBI" id="CHEBI:15378"/>
        <dbReference type="ChEBI" id="CHEBI:33019"/>
        <dbReference type="ChEBI" id="CHEBI:46398"/>
        <dbReference type="ChEBI" id="CHEBI:57705"/>
        <dbReference type="ChEBI" id="CHEBI:57776"/>
        <dbReference type="EC" id="2.7.7.23"/>
    </reaction>
</comment>
<keyword evidence="13 20" id="KW-0573">Peptidoglycan synthesis</keyword>
<keyword evidence="23" id="KW-1185">Reference proteome</keyword>
<comment type="similarity">
    <text evidence="4 20">In the C-terminal section; belongs to the transferase hexapeptide repeat family.</text>
</comment>
<evidence type="ECO:0000256" key="13">
    <source>
        <dbReference type="ARBA" id="ARBA00022984"/>
    </source>
</evidence>
<dbReference type="Gene3D" id="3.90.550.10">
    <property type="entry name" value="Spore Coat Polysaccharide Biosynthesis Protein SpsA, Chain A"/>
    <property type="match status" value="1"/>
</dbReference>
<feature type="binding site" evidence="20">
    <location>
        <position position="381"/>
    </location>
    <ligand>
        <name>acetyl-CoA</name>
        <dbReference type="ChEBI" id="CHEBI:57288"/>
    </ligand>
</feature>
<sequence>MAELATIVLAAGKGTRMKSKLPKVLHKIGGKSMVEHIISTADTLNPVLNIAIIGYKSELVKSNLEDSNVKFAYQNQQLGTGHAVMQAEDLLADFTGSVLVLCGDTPLLTADTLNRLFQQQQREGIAAAVLTTEVEDPAGYGRIIREQTGDVAQIVEDKDATAEEKKIKEINTGTYCFDSQLLFSALDKIDNDNAQGEYYLTDIIEVFKEENNRVAAVVTDDKSEILGVNTRRHLVQAGKILQKRICNQHLDEGVTIIDPENTFIDQEVEIGRDVIIHPFTTIEGETEIGDGTVIGSQSRIIDSKLGSEVTVEHSVIREAEIGDSTKVGPFAYLRPGTEIGKEGKAGSFVEIKESKVGNQSKVPHLSYIGDTMIAEEVNVGAGTITANYDGEEKHKTEIQSQAFIGSNSTLVAPVEIGQGAVTGAGSVVTRDVADNTLVLGVPAKEKNSEGEN</sequence>
<dbReference type="GO" id="GO:0009252">
    <property type="term" value="P:peptidoglycan biosynthetic process"/>
    <property type="evidence" value="ECO:0007669"/>
    <property type="project" value="UniProtKB-UniRule"/>
</dbReference>
<feature type="region of interest" description="Pyrophosphorylase" evidence="20">
    <location>
        <begin position="1"/>
        <end position="231"/>
    </location>
</feature>
<dbReference type="GO" id="GO:0016020">
    <property type="term" value="C:membrane"/>
    <property type="evidence" value="ECO:0007669"/>
    <property type="project" value="GOC"/>
</dbReference>
<dbReference type="NCBIfam" id="TIGR01173">
    <property type="entry name" value="glmU"/>
    <property type="match status" value="1"/>
</dbReference>
<feature type="binding site" evidence="20">
    <location>
        <position position="74"/>
    </location>
    <ligand>
        <name>UDP-N-acetyl-alpha-D-glucosamine</name>
        <dbReference type="ChEBI" id="CHEBI:57705"/>
    </ligand>
</feature>
<dbReference type="InterPro" id="IPR005882">
    <property type="entry name" value="Bifunctional_GlmU"/>
</dbReference>
<dbReference type="Proteomes" id="UP000001661">
    <property type="component" value="Chromosome"/>
</dbReference>
<dbReference type="RefSeq" id="WP_013277085.1">
    <property type="nucleotide sequence ID" value="NC_014378.1"/>
</dbReference>
<evidence type="ECO:0000313" key="22">
    <source>
        <dbReference type="EMBL" id="ADL11638.1"/>
    </source>
</evidence>
<dbReference type="GO" id="GO:0008360">
    <property type="term" value="P:regulation of cell shape"/>
    <property type="evidence" value="ECO:0007669"/>
    <property type="project" value="UniProtKB-KW"/>
</dbReference>
<evidence type="ECO:0000256" key="20">
    <source>
        <dbReference type="HAMAP-Rule" id="MF_01631"/>
    </source>
</evidence>
<feature type="active site" description="Proton acceptor" evidence="20">
    <location>
        <position position="364"/>
    </location>
</feature>
<dbReference type="GO" id="GO:0005737">
    <property type="term" value="C:cytoplasm"/>
    <property type="evidence" value="ECO:0007669"/>
    <property type="project" value="UniProtKB-SubCell"/>
</dbReference>
<evidence type="ECO:0000256" key="8">
    <source>
        <dbReference type="ARBA" id="ARBA00022695"/>
    </source>
</evidence>
<dbReference type="NCBIfam" id="NF010934">
    <property type="entry name" value="PRK14354.1"/>
    <property type="match status" value="1"/>
</dbReference>
<dbReference type="AlphaFoldDB" id="D9QSV0"/>
<dbReference type="GO" id="GO:0019134">
    <property type="term" value="F:glucosamine-1-phosphate N-acetyltransferase activity"/>
    <property type="evidence" value="ECO:0007669"/>
    <property type="project" value="UniProtKB-UniRule"/>
</dbReference>
<dbReference type="InterPro" id="IPR011004">
    <property type="entry name" value="Trimer_LpxA-like_sf"/>
</dbReference>
<feature type="binding site" evidence="20">
    <location>
        <position position="424"/>
    </location>
    <ligand>
        <name>acetyl-CoA</name>
        <dbReference type="ChEBI" id="CHEBI:57288"/>
    </ligand>
</feature>
<dbReference type="InterPro" id="IPR005835">
    <property type="entry name" value="NTP_transferase_dom"/>
</dbReference>
<dbReference type="Gene3D" id="2.160.10.10">
    <property type="entry name" value="Hexapeptide repeat proteins"/>
    <property type="match status" value="1"/>
</dbReference>
<keyword evidence="10 20" id="KW-0677">Repeat</keyword>
<comment type="pathway">
    <text evidence="3 20">Nucleotide-sugar biosynthesis; UDP-N-acetyl-alpha-D-glucosamine biosynthesis; UDP-N-acetyl-alpha-D-glucosamine from N-acetyl-alpha-D-glucosamine 1-phosphate: step 1/1.</text>
</comment>
<dbReference type="EC" id="2.7.7.23" evidence="20"/>
<dbReference type="GO" id="GO:0009245">
    <property type="term" value="P:lipid A biosynthetic process"/>
    <property type="evidence" value="ECO:0007669"/>
    <property type="project" value="UniProtKB-UniRule"/>
</dbReference>
<evidence type="ECO:0000259" key="21">
    <source>
        <dbReference type="Pfam" id="PF00483"/>
    </source>
</evidence>
<feature type="region of interest" description="Linker" evidence="20">
    <location>
        <begin position="232"/>
        <end position="252"/>
    </location>
</feature>
<feature type="binding site" evidence="20">
    <location>
        <position position="141"/>
    </location>
    <ligand>
        <name>UDP-N-acetyl-alpha-D-glucosamine</name>
        <dbReference type="ChEBI" id="CHEBI:57705"/>
    </ligand>
</feature>
<evidence type="ECO:0000256" key="9">
    <source>
        <dbReference type="ARBA" id="ARBA00022723"/>
    </source>
</evidence>
<evidence type="ECO:0000256" key="5">
    <source>
        <dbReference type="ARBA" id="ARBA00007947"/>
    </source>
</evidence>
<feature type="binding site" evidence="20">
    <location>
        <position position="367"/>
    </location>
    <ligand>
        <name>UDP-N-acetyl-alpha-D-glucosamine</name>
        <dbReference type="ChEBI" id="CHEBI:57705"/>
    </ligand>
</feature>
<comment type="pathway">
    <text evidence="2 20">Nucleotide-sugar biosynthesis; UDP-N-acetyl-alpha-D-glucosamine biosynthesis; N-acetyl-alpha-D-glucosamine 1-phosphate from alpha-D-glucosamine 6-phosphate (route II): step 2/2.</text>
</comment>
<dbReference type="UniPathway" id="UPA00973"/>
<feature type="binding site" evidence="20">
    <location>
        <begin position="9"/>
        <end position="12"/>
    </location>
    <ligand>
        <name>UDP-N-acetyl-alpha-D-glucosamine</name>
        <dbReference type="ChEBI" id="CHEBI:57705"/>
    </ligand>
</feature>
<feature type="domain" description="Nucleotidyl transferase" evidence="21">
    <location>
        <begin position="6"/>
        <end position="221"/>
    </location>
</feature>
<feature type="binding site" evidence="20">
    <location>
        <position position="334"/>
    </location>
    <ligand>
        <name>UDP-N-acetyl-alpha-D-glucosamine</name>
        <dbReference type="ChEBI" id="CHEBI:57705"/>
    </ligand>
</feature>
<dbReference type="CDD" id="cd03353">
    <property type="entry name" value="LbH_GlmU_C"/>
    <property type="match status" value="1"/>
</dbReference>
<dbReference type="GO" id="GO:0003977">
    <property type="term" value="F:UDP-N-acetylglucosamine diphosphorylase activity"/>
    <property type="evidence" value="ECO:0007669"/>
    <property type="project" value="UniProtKB-UniRule"/>
</dbReference>
<dbReference type="HOGENOM" id="CLU_029499_15_2_9"/>
<evidence type="ECO:0000256" key="10">
    <source>
        <dbReference type="ARBA" id="ARBA00022737"/>
    </source>
</evidence>
<dbReference type="InterPro" id="IPR050065">
    <property type="entry name" value="GlmU-like"/>
</dbReference>
<dbReference type="InterPro" id="IPR029044">
    <property type="entry name" value="Nucleotide-diphossugar_trans"/>
</dbReference>
<dbReference type="EMBL" id="CP002105">
    <property type="protein sequence ID" value="ADL11638.1"/>
    <property type="molecule type" value="Genomic_DNA"/>
</dbReference>
<keyword evidence="14 20" id="KW-0511">Multifunctional enzyme</keyword>
<evidence type="ECO:0000256" key="6">
    <source>
        <dbReference type="ARBA" id="ARBA00022490"/>
    </source>
</evidence>
<dbReference type="EC" id="2.3.1.157" evidence="20"/>
<evidence type="ECO:0000256" key="7">
    <source>
        <dbReference type="ARBA" id="ARBA00022679"/>
    </source>
</evidence>
<comment type="subunit">
    <text evidence="20">Homotrimer.</text>
</comment>
<keyword evidence="9 20" id="KW-0479">Metal-binding</keyword>
<feature type="binding site" evidence="20">
    <location>
        <position position="229"/>
    </location>
    <ligand>
        <name>Mg(2+)</name>
        <dbReference type="ChEBI" id="CHEBI:18420"/>
    </ligand>
</feature>
<evidence type="ECO:0000256" key="12">
    <source>
        <dbReference type="ARBA" id="ARBA00022960"/>
    </source>
</evidence>
<comment type="cofactor">
    <cofactor evidence="20">
        <name>Mg(2+)</name>
        <dbReference type="ChEBI" id="CHEBI:18420"/>
    </cofactor>
    <text evidence="20">Binds 1 Mg(2+) ion per subunit.</text>
</comment>
<keyword evidence="15 20" id="KW-0012">Acyltransferase</keyword>
<accession>D9QSV0</accession>
<dbReference type="GO" id="GO:0071555">
    <property type="term" value="P:cell wall organization"/>
    <property type="evidence" value="ECO:0007669"/>
    <property type="project" value="UniProtKB-KW"/>
</dbReference>
<keyword evidence="6 20" id="KW-0963">Cytoplasm</keyword>
<organism evidence="22 23">
    <name type="scientific">Acetohalobium arabaticum (strain ATCC 49924 / DSM 5501 / Z-7288)</name>
    <dbReference type="NCBI Taxonomy" id="574087"/>
    <lineage>
        <taxon>Bacteria</taxon>
        <taxon>Bacillati</taxon>
        <taxon>Bacillota</taxon>
        <taxon>Clostridia</taxon>
        <taxon>Halanaerobiales</taxon>
        <taxon>Halobacteroidaceae</taxon>
        <taxon>Acetohalobium</taxon>
    </lineage>
</organism>
<feature type="binding site" evidence="20">
    <location>
        <position position="229"/>
    </location>
    <ligand>
        <name>UDP-N-acetyl-alpha-D-glucosamine</name>
        <dbReference type="ChEBI" id="CHEBI:57705"/>
    </ligand>
</feature>
<feature type="binding site" evidence="20">
    <location>
        <position position="352"/>
    </location>
    <ligand>
        <name>UDP-N-acetyl-alpha-D-glucosamine</name>
        <dbReference type="ChEBI" id="CHEBI:57705"/>
    </ligand>
</feature>
<dbReference type="KEGG" id="aar:Acear_0087"/>
<dbReference type="UniPathway" id="UPA00113">
    <property type="reaction ID" value="UER00532"/>
</dbReference>
<dbReference type="eggNOG" id="COG1207">
    <property type="taxonomic scope" value="Bacteria"/>
</dbReference>
<dbReference type="GO" id="GO:0006048">
    <property type="term" value="P:UDP-N-acetylglucosamine biosynthetic process"/>
    <property type="evidence" value="ECO:0007669"/>
    <property type="project" value="UniProtKB-UniPathway"/>
</dbReference>